<organism evidence="1">
    <name type="scientific">Culex pipiens</name>
    <name type="common">House mosquito</name>
    <dbReference type="NCBI Taxonomy" id="7175"/>
    <lineage>
        <taxon>Eukaryota</taxon>
        <taxon>Metazoa</taxon>
        <taxon>Ecdysozoa</taxon>
        <taxon>Arthropoda</taxon>
        <taxon>Hexapoda</taxon>
        <taxon>Insecta</taxon>
        <taxon>Pterygota</taxon>
        <taxon>Neoptera</taxon>
        <taxon>Endopterygota</taxon>
        <taxon>Diptera</taxon>
        <taxon>Nematocera</taxon>
        <taxon>Culicoidea</taxon>
        <taxon>Culicidae</taxon>
        <taxon>Culicinae</taxon>
        <taxon>Culicini</taxon>
        <taxon>Culex</taxon>
        <taxon>Culex</taxon>
    </lineage>
</organism>
<evidence type="ECO:0000313" key="1">
    <source>
        <dbReference type="EMBL" id="CAG6476482.1"/>
    </source>
</evidence>
<accession>A0A8D8BN25</accession>
<proteinExistence type="predicted"/>
<name>A0A8D8BN25_CULPI</name>
<protein>
    <submittedName>
        <fullName evidence="1">(northern house mosquito) hypothetical protein</fullName>
    </submittedName>
</protein>
<sequence length="146" mass="16227">MARVTFSSSLPSLALSEKKVATTQKLFTSPSLSFRGHFPGGDTSHTSRCGNHFFASIKRARPHNRGHTRISLRELNLLLLLPGLLRADAWPKRRNLPALKTPPRPVQSTLQGRVLPAGTLAIRNHALLEVAKCATDFQKFFFSSFH</sequence>
<reference evidence="1" key="1">
    <citation type="submission" date="2021-05" db="EMBL/GenBank/DDBJ databases">
        <authorList>
            <person name="Alioto T."/>
            <person name="Alioto T."/>
            <person name="Gomez Garrido J."/>
        </authorList>
    </citation>
    <scope>NUCLEOTIDE SEQUENCE</scope>
</reference>
<dbReference type="EMBL" id="HBUE01078573">
    <property type="protein sequence ID" value="CAG6476482.1"/>
    <property type="molecule type" value="Transcribed_RNA"/>
</dbReference>
<dbReference type="AlphaFoldDB" id="A0A8D8BN25"/>